<reference evidence="4" key="1">
    <citation type="submission" date="2023-08" db="EMBL/GenBank/DDBJ databases">
        <authorList>
            <person name="Audoor S."/>
            <person name="Bilcke G."/>
        </authorList>
    </citation>
    <scope>NUCLEOTIDE SEQUENCE</scope>
</reference>
<evidence type="ECO:0000256" key="1">
    <source>
        <dbReference type="ARBA" id="ARBA00022723"/>
    </source>
</evidence>
<protein>
    <submittedName>
        <fullName evidence="4">Uncharacterized protein</fullName>
    </submittedName>
</protein>
<accession>A0AAD2CIW4</accession>
<dbReference type="PANTHER" id="PTHR22966:SF61">
    <property type="entry name" value="2-AMINOETHANETHIOL DIOXYGENASE"/>
    <property type="match status" value="1"/>
</dbReference>
<dbReference type="InterPro" id="IPR011051">
    <property type="entry name" value="RmlC_Cupin_sf"/>
</dbReference>
<dbReference type="EMBL" id="CAKOGP040000113">
    <property type="protein sequence ID" value="CAJ1930741.1"/>
    <property type="molecule type" value="Genomic_DNA"/>
</dbReference>
<gene>
    <name evidence="4" type="ORF">CYCCA115_LOCUS2064</name>
</gene>
<dbReference type="PANTHER" id="PTHR22966">
    <property type="entry name" value="2-AMINOETHANETHIOL DIOXYGENASE"/>
    <property type="match status" value="1"/>
</dbReference>
<keyword evidence="1" id="KW-0479">Metal-binding</keyword>
<evidence type="ECO:0000313" key="5">
    <source>
        <dbReference type="Proteomes" id="UP001295423"/>
    </source>
</evidence>
<dbReference type="InterPro" id="IPR012864">
    <property type="entry name" value="PCO/ADO"/>
</dbReference>
<sequence length="316" mass="35801">MSETSFENDRRQSNSMNVEYHQHHTAIEHPRDHSNLGRILQPALESFSGLSTISRDTLQKNLQPIMNALERLDAQLLLDLKSVKVGEGPRLNDSQSCAAIYDDIQPPMNHHSVVNTSSCVRYVHISEIPDQYSIGIFVFAPYGRIPLHDHPDMCVLSRVLYGDLERRSLDLARLDEDVMDHSKSGRRNWMSNFFGRENNTTQQALPKGTKRAFKNHVDHLKAPQVTALFPYEGNLHEFVAGPNGAAVLDVLLPPYDNTQNRDCTFYEIRETDPGRKPSGKEPCYVVPTGQPEDFHCISGRYGDLGEDDHQDMDFSV</sequence>
<name>A0AAD2CIW4_9STRA</name>
<keyword evidence="5" id="KW-1185">Reference proteome</keyword>
<organism evidence="4 5">
    <name type="scientific">Cylindrotheca closterium</name>
    <dbReference type="NCBI Taxonomy" id="2856"/>
    <lineage>
        <taxon>Eukaryota</taxon>
        <taxon>Sar</taxon>
        <taxon>Stramenopiles</taxon>
        <taxon>Ochrophyta</taxon>
        <taxon>Bacillariophyta</taxon>
        <taxon>Bacillariophyceae</taxon>
        <taxon>Bacillariophycidae</taxon>
        <taxon>Bacillariales</taxon>
        <taxon>Bacillariaceae</taxon>
        <taxon>Cylindrotheca</taxon>
    </lineage>
</organism>
<evidence type="ECO:0000256" key="2">
    <source>
        <dbReference type="ARBA" id="ARBA00023002"/>
    </source>
</evidence>
<keyword evidence="3" id="KW-0408">Iron</keyword>
<dbReference type="Proteomes" id="UP001295423">
    <property type="component" value="Unassembled WGS sequence"/>
</dbReference>
<comment type="caution">
    <text evidence="4">The sequence shown here is derived from an EMBL/GenBank/DDBJ whole genome shotgun (WGS) entry which is preliminary data.</text>
</comment>
<dbReference type="Gene3D" id="2.60.120.10">
    <property type="entry name" value="Jelly Rolls"/>
    <property type="match status" value="1"/>
</dbReference>
<keyword evidence="2" id="KW-0560">Oxidoreductase</keyword>
<evidence type="ECO:0000256" key="3">
    <source>
        <dbReference type="ARBA" id="ARBA00023004"/>
    </source>
</evidence>
<dbReference type="Pfam" id="PF07847">
    <property type="entry name" value="PCO_ADO"/>
    <property type="match status" value="1"/>
</dbReference>
<evidence type="ECO:0000313" key="4">
    <source>
        <dbReference type="EMBL" id="CAJ1930741.1"/>
    </source>
</evidence>
<proteinExistence type="predicted"/>
<dbReference type="AlphaFoldDB" id="A0AAD2CIW4"/>
<dbReference type="GO" id="GO:0046872">
    <property type="term" value="F:metal ion binding"/>
    <property type="evidence" value="ECO:0007669"/>
    <property type="project" value="UniProtKB-KW"/>
</dbReference>
<dbReference type="SUPFAM" id="SSF51182">
    <property type="entry name" value="RmlC-like cupins"/>
    <property type="match status" value="1"/>
</dbReference>
<dbReference type="CDD" id="cd20289">
    <property type="entry name" value="cupin_ADO"/>
    <property type="match status" value="1"/>
</dbReference>
<dbReference type="GO" id="GO:0016702">
    <property type="term" value="F:oxidoreductase activity, acting on single donors with incorporation of molecular oxygen, incorporation of two atoms of oxygen"/>
    <property type="evidence" value="ECO:0007669"/>
    <property type="project" value="InterPro"/>
</dbReference>
<dbReference type="InterPro" id="IPR014710">
    <property type="entry name" value="RmlC-like_jellyroll"/>
</dbReference>